<evidence type="ECO:0000256" key="1">
    <source>
        <dbReference type="SAM" id="MobiDB-lite"/>
    </source>
</evidence>
<sequence length="60" mass="6452">MQFDSKPTISERKEDIGIEGNPQPAKRQPLMQRSETFAIDAGASEIPACHALLSASPALT</sequence>
<evidence type="ECO:0000313" key="3">
    <source>
        <dbReference type="Proteomes" id="UP001220324"/>
    </source>
</evidence>
<gene>
    <name evidence="2" type="ORF">N7494_007091</name>
</gene>
<name>A0AAD6GED0_9EURO</name>
<organism evidence="2 3">
    <name type="scientific">Penicillium frequentans</name>
    <dbReference type="NCBI Taxonomy" id="3151616"/>
    <lineage>
        <taxon>Eukaryota</taxon>
        <taxon>Fungi</taxon>
        <taxon>Dikarya</taxon>
        <taxon>Ascomycota</taxon>
        <taxon>Pezizomycotina</taxon>
        <taxon>Eurotiomycetes</taxon>
        <taxon>Eurotiomycetidae</taxon>
        <taxon>Eurotiales</taxon>
        <taxon>Aspergillaceae</taxon>
        <taxon>Penicillium</taxon>
    </lineage>
</organism>
<dbReference type="AlphaFoldDB" id="A0AAD6GED0"/>
<proteinExistence type="predicted"/>
<accession>A0AAD6GED0</accession>
<comment type="caution">
    <text evidence="2">The sequence shown here is derived from an EMBL/GenBank/DDBJ whole genome shotgun (WGS) entry which is preliminary data.</text>
</comment>
<dbReference type="Proteomes" id="UP001220324">
    <property type="component" value="Unassembled WGS sequence"/>
</dbReference>
<reference evidence="2 3" key="1">
    <citation type="journal article" date="2023" name="IMA Fungus">
        <title>Comparative genomic study of the Penicillium genus elucidates a diverse pangenome and 15 lateral gene transfer events.</title>
        <authorList>
            <person name="Petersen C."/>
            <person name="Sorensen T."/>
            <person name="Nielsen M.R."/>
            <person name="Sondergaard T.E."/>
            <person name="Sorensen J.L."/>
            <person name="Fitzpatrick D.A."/>
            <person name="Frisvad J.C."/>
            <person name="Nielsen K.L."/>
        </authorList>
    </citation>
    <scope>NUCLEOTIDE SEQUENCE [LARGE SCALE GENOMIC DNA]</scope>
    <source>
        <strain evidence="2 3">IBT 35679</strain>
    </source>
</reference>
<keyword evidence="3" id="KW-1185">Reference proteome</keyword>
<protein>
    <submittedName>
        <fullName evidence="2">Uncharacterized protein</fullName>
    </submittedName>
</protein>
<feature type="region of interest" description="Disordered" evidence="1">
    <location>
        <begin position="1"/>
        <end position="30"/>
    </location>
</feature>
<dbReference type="EMBL" id="JAQIZZ010000006">
    <property type="protein sequence ID" value="KAJ5537612.1"/>
    <property type="molecule type" value="Genomic_DNA"/>
</dbReference>
<evidence type="ECO:0000313" key="2">
    <source>
        <dbReference type="EMBL" id="KAJ5537612.1"/>
    </source>
</evidence>